<evidence type="ECO:0000313" key="2">
    <source>
        <dbReference type="EMBL" id="KIY73124.1"/>
    </source>
</evidence>
<evidence type="ECO:0000313" key="3">
    <source>
        <dbReference type="Proteomes" id="UP000054007"/>
    </source>
</evidence>
<gene>
    <name evidence="2" type="ORF">CYLTODRAFT_387625</name>
</gene>
<name>A0A0D7BSG8_9AGAR</name>
<dbReference type="EMBL" id="KN880438">
    <property type="protein sequence ID" value="KIY73124.1"/>
    <property type="molecule type" value="Genomic_DNA"/>
</dbReference>
<sequence length="234" mass="25804">MYYSPERTKAHEILVYLSPTQPAPLPPVEISNQVSPDKWAARVNAITSTAARYSKPGMERVWMILGMILMFVIPVAVHRPIMNALPDAPLHTLHAQASAINLAISVAIGMLIFVPWFMWKFIGSRRVNSMVAEWVKTDQTTYGKNGAIGWRVKTPGVFNGRLVLILSLPPSIANSLFHPNAYLPSFINGPADVEANHYYPFKSEAGSGLPRMSVVGNVPLYADEKTGAYSSIRI</sequence>
<dbReference type="AlphaFoldDB" id="A0A0D7BSG8"/>
<keyword evidence="1" id="KW-0812">Transmembrane</keyword>
<keyword evidence="3" id="KW-1185">Reference proteome</keyword>
<dbReference type="OrthoDB" id="2504001at2759"/>
<dbReference type="Proteomes" id="UP000054007">
    <property type="component" value="Unassembled WGS sequence"/>
</dbReference>
<proteinExistence type="predicted"/>
<protein>
    <submittedName>
        <fullName evidence="2">Uncharacterized protein</fullName>
    </submittedName>
</protein>
<accession>A0A0D7BSG8</accession>
<keyword evidence="1" id="KW-1133">Transmembrane helix</keyword>
<evidence type="ECO:0000256" key="1">
    <source>
        <dbReference type="SAM" id="Phobius"/>
    </source>
</evidence>
<feature type="transmembrane region" description="Helical" evidence="1">
    <location>
        <begin position="61"/>
        <end position="79"/>
    </location>
</feature>
<organism evidence="2 3">
    <name type="scientific">Cylindrobasidium torrendii FP15055 ss-10</name>
    <dbReference type="NCBI Taxonomy" id="1314674"/>
    <lineage>
        <taxon>Eukaryota</taxon>
        <taxon>Fungi</taxon>
        <taxon>Dikarya</taxon>
        <taxon>Basidiomycota</taxon>
        <taxon>Agaricomycotina</taxon>
        <taxon>Agaricomycetes</taxon>
        <taxon>Agaricomycetidae</taxon>
        <taxon>Agaricales</taxon>
        <taxon>Marasmiineae</taxon>
        <taxon>Physalacriaceae</taxon>
        <taxon>Cylindrobasidium</taxon>
    </lineage>
</organism>
<reference evidence="2 3" key="1">
    <citation type="journal article" date="2015" name="Fungal Genet. Biol.">
        <title>Evolution of novel wood decay mechanisms in Agaricales revealed by the genome sequences of Fistulina hepatica and Cylindrobasidium torrendii.</title>
        <authorList>
            <person name="Floudas D."/>
            <person name="Held B.W."/>
            <person name="Riley R."/>
            <person name="Nagy L.G."/>
            <person name="Koehler G."/>
            <person name="Ransdell A.S."/>
            <person name="Younus H."/>
            <person name="Chow J."/>
            <person name="Chiniquy J."/>
            <person name="Lipzen A."/>
            <person name="Tritt A."/>
            <person name="Sun H."/>
            <person name="Haridas S."/>
            <person name="LaButti K."/>
            <person name="Ohm R.A."/>
            <person name="Kues U."/>
            <person name="Blanchette R.A."/>
            <person name="Grigoriev I.V."/>
            <person name="Minto R.E."/>
            <person name="Hibbett D.S."/>
        </authorList>
    </citation>
    <scope>NUCLEOTIDE SEQUENCE [LARGE SCALE GENOMIC DNA]</scope>
    <source>
        <strain evidence="2 3">FP15055 ss-10</strain>
    </source>
</reference>
<dbReference type="STRING" id="1314674.A0A0D7BSG8"/>
<keyword evidence="1" id="KW-0472">Membrane</keyword>
<feature type="transmembrane region" description="Helical" evidence="1">
    <location>
        <begin position="99"/>
        <end position="119"/>
    </location>
</feature>